<feature type="transmembrane region" description="Helical" evidence="1">
    <location>
        <begin position="65"/>
        <end position="84"/>
    </location>
</feature>
<keyword evidence="1" id="KW-1133">Transmembrane helix</keyword>
<sequence>MIGYFEILGAVAIWAFFNGVLVRGIKTSGVGVGIWTALVGLVTFLIIFLFFGLDPLNGVTSKQALYLLWLGIFAALNNTCYYTALKISIPVAALFHYLAPLIVIVWPLLFPIFYEPIEVSDIIAAMIGLAGFFFIAKSSLKTGNRTLFYLGAGSAIFYSLEIILSGYVSNNLSTPAAAATFFKFLFQALTMVLMGWVFRESLTVKNKLDWLKITAGGLLLYFSFMLYFYGSVSVSSLERGVLGYIDRIGAIVLGCWFFKEERAKLTKEVWIGGALILGAGLLILV</sequence>
<feature type="transmembrane region" description="Helical" evidence="1">
    <location>
        <begin position="180"/>
        <end position="198"/>
    </location>
</feature>
<feature type="transmembrane region" description="Helical" evidence="1">
    <location>
        <begin position="265"/>
        <end position="284"/>
    </location>
</feature>
<feature type="transmembrane region" description="Helical" evidence="1">
    <location>
        <begin position="6"/>
        <end position="25"/>
    </location>
</feature>
<dbReference type="SUPFAM" id="SSF103481">
    <property type="entry name" value="Multidrug resistance efflux transporter EmrE"/>
    <property type="match status" value="1"/>
</dbReference>
<gene>
    <name evidence="3" type="ORF">A3B86_00960</name>
</gene>
<keyword evidence="1" id="KW-0472">Membrane</keyword>
<evidence type="ECO:0000313" key="4">
    <source>
        <dbReference type="Proteomes" id="UP000176834"/>
    </source>
</evidence>
<dbReference type="Proteomes" id="UP000176834">
    <property type="component" value="Unassembled WGS sequence"/>
</dbReference>
<dbReference type="InterPro" id="IPR037185">
    <property type="entry name" value="EmrE-like"/>
</dbReference>
<reference evidence="3 4" key="1">
    <citation type="journal article" date="2016" name="Nat. Commun.">
        <title>Thousands of microbial genomes shed light on interconnected biogeochemical processes in an aquifer system.</title>
        <authorList>
            <person name="Anantharaman K."/>
            <person name="Brown C.T."/>
            <person name="Hug L.A."/>
            <person name="Sharon I."/>
            <person name="Castelle C.J."/>
            <person name="Probst A.J."/>
            <person name="Thomas B.C."/>
            <person name="Singh A."/>
            <person name="Wilkins M.J."/>
            <person name="Karaoz U."/>
            <person name="Brodie E.L."/>
            <person name="Williams K.H."/>
            <person name="Hubbard S.S."/>
            <person name="Banfield J.F."/>
        </authorList>
    </citation>
    <scope>NUCLEOTIDE SEQUENCE [LARGE SCALE GENOMIC DNA]</scope>
</reference>
<protein>
    <recommendedName>
        <fullName evidence="2">EamA domain-containing protein</fullName>
    </recommendedName>
</protein>
<proteinExistence type="predicted"/>
<dbReference type="GO" id="GO:0016020">
    <property type="term" value="C:membrane"/>
    <property type="evidence" value="ECO:0007669"/>
    <property type="project" value="InterPro"/>
</dbReference>
<name>A0A1F8F4X8_9BACT</name>
<accession>A0A1F8F4X8</accession>
<dbReference type="InterPro" id="IPR000620">
    <property type="entry name" value="EamA_dom"/>
</dbReference>
<evidence type="ECO:0000256" key="1">
    <source>
        <dbReference type="SAM" id="Phobius"/>
    </source>
</evidence>
<evidence type="ECO:0000259" key="2">
    <source>
        <dbReference type="Pfam" id="PF00892"/>
    </source>
</evidence>
<comment type="caution">
    <text evidence="3">The sequence shown here is derived from an EMBL/GenBank/DDBJ whole genome shotgun (WGS) entry which is preliminary data.</text>
</comment>
<dbReference type="EMBL" id="MGJN01000007">
    <property type="protein sequence ID" value="OGN07309.1"/>
    <property type="molecule type" value="Genomic_DNA"/>
</dbReference>
<feature type="domain" description="EamA" evidence="2">
    <location>
        <begin position="150"/>
        <end position="284"/>
    </location>
</feature>
<dbReference type="Pfam" id="PF00892">
    <property type="entry name" value="EamA"/>
    <property type="match status" value="2"/>
</dbReference>
<evidence type="ECO:0000313" key="3">
    <source>
        <dbReference type="EMBL" id="OGN07309.1"/>
    </source>
</evidence>
<feature type="domain" description="EamA" evidence="2">
    <location>
        <begin position="2"/>
        <end position="135"/>
    </location>
</feature>
<feature type="transmembrane region" description="Helical" evidence="1">
    <location>
        <begin position="91"/>
        <end position="113"/>
    </location>
</feature>
<feature type="transmembrane region" description="Helical" evidence="1">
    <location>
        <begin position="119"/>
        <end position="136"/>
    </location>
</feature>
<feature type="transmembrane region" description="Helical" evidence="1">
    <location>
        <begin position="241"/>
        <end position="258"/>
    </location>
</feature>
<organism evidence="3 4">
    <name type="scientific">Candidatus Yanofskybacteria bacterium RIFCSPHIGHO2_02_FULL_38_22b</name>
    <dbReference type="NCBI Taxonomy" id="1802673"/>
    <lineage>
        <taxon>Bacteria</taxon>
        <taxon>Candidatus Yanofskyibacteriota</taxon>
    </lineage>
</organism>
<feature type="transmembrane region" description="Helical" evidence="1">
    <location>
        <begin position="148"/>
        <end position="168"/>
    </location>
</feature>
<keyword evidence="1" id="KW-0812">Transmembrane</keyword>
<feature type="transmembrane region" description="Helical" evidence="1">
    <location>
        <begin position="32"/>
        <end position="53"/>
    </location>
</feature>
<dbReference type="AlphaFoldDB" id="A0A1F8F4X8"/>
<feature type="transmembrane region" description="Helical" evidence="1">
    <location>
        <begin position="210"/>
        <end position="229"/>
    </location>
</feature>